<organism evidence="3 4">
    <name type="scientific">Colletotrichum tamarilloi</name>
    <dbReference type="NCBI Taxonomy" id="1209934"/>
    <lineage>
        <taxon>Eukaryota</taxon>
        <taxon>Fungi</taxon>
        <taxon>Dikarya</taxon>
        <taxon>Ascomycota</taxon>
        <taxon>Pezizomycotina</taxon>
        <taxon>Sordariomycetes</taxon>
        <taxon>Hypocreomycetidae</taxon>
        <taxon>Glomerellales</taxon>
        <taxon>Glomerellaceae</taxon>
        <taxon>Colletotrichum</taxon>
        <taxon>Colletotrichum acutatum species complex</taxon>
    </lineage>
</organism>
<feature type="compositionally biased region" description="Polar residues" evidence="1">
    <location>
        <begin position="309"/>
        <end position="319"/>
    </location>
</feature>
<reference evidence="3 4" key="1">
    <citation type="submission" date="2016-10" db="EMBL/GenBank/DDBJ databases">
        <title>The genome sequence of Colletotrichum fioriniae PJ7.</title>
        <authorList>
            <person name="Baroncelli R."/>
        </authorList>
    </citation>
    <scope>NUCLEOTIDE SEQUENCE [LARGE SCALE GENOMIC DNA]</scope>
    <source>
        <strain evidence="3 4">Tom-12</strain>
    </source>
</reference>
<dbReference type="Proteomes" id="UP001227543">
    <property type="component" value="Unassembled WGS sequence"/>
</dbReference>
<evidence type="ECO:0000256" key="1">
    <source>
        <dbReference type="SAM" id="MobiDB-lite"/>
    </source>
</evidence>
<gene>
    <name evidence="3" type="ORF">CTAM01_07496</name>
</gene>
<protein>
    <recommendedName>
        <fullName evidence="5">WSC domain-containing protein</fullName>
    </recommendedName>
</protein>
<feature type="transmembrane region" description="Helical" evidence="2">
    <location>
        <begin position="159"/>
        <end position="180"/>
    </location>
</feature>
<evidence type="ECO:0000256" key="2">
    <source>
        <dbReference type="SAM" id="Phobius"/>
    </source>
</evidence>
<evidence type="ECO:0000313" key="4">
    <source>
        <dbReference type="Proteomes" id="UP001227543"/>
    </source>
</evidence>
<feature type="transmembrane region" description="Helical" evidence="2">
    <location>
        <begin position="215"/>
        <end position="241"/>
    </location>
</feature>
<keyword evidence="2" id="KW-0472">Membrane</keyword>
<comment type="caution">
    <text evidence="3">The sequence shown here is derived from an EMBL/GenBank/DDBJ whole genome shotgun (WGS) entry which is preliminary data.</text>
</comment>
<feature type="transmembrane region" description="Helical" evidence="2">
    <location>
        <begin position="187"/>
        <end position="209"/>
    </location>
</feature>
<feature type="region of interest" description="Disordered" evidence="1">
    <location>
        <begin position="255"/>
        <end position="319"/>
    </location>
</feature>
<keyword evidence="2" id="KW-0812">Transmembrane</keyword>
<dbReference type="EMBL" id="MLFU01000023">
    <property type="protein sequence ID" value="KAK1498278.1"/>
    <property type="molecule type" value="Genomic_DNA"/>
</dbReference>
<feature type="compositionally biased region" description="Low complexity" evidence="1">
    <location>
        <begin position="255"/>
        <end position="305"/>
    </location>
</feature>
<keyword evidence="4" id="KW-1185">Reference proteome</keyword>
<dbReference type="GeneID" id="85407756"/>
<accession>A0ABQ9R933</accession>
<evidence type="ECO:0008006" key="5">
    <source>
        <dbReference type="Google" id="ProtNLM"/>
    </source>
</evidence>
<name>A0ABQ9R933_9PEZI</name>
<keyword evidence="2" id="KW-1133">Transmembrane helix</keyword>
<proteinExistence type="predicted"/>
<evidence type="ECO:0000313" key="3">
    <source>
        <dbReference type="EMBL" id="KAK1498278.1"/>
    </source>
</evidence>
<sequence>MGALASKQPYSYQGCGAVTDAANILDLQYDNPTSNGPTECQNTCIANSRAASLLLDGKCYCSKDGITSIEFAADPPPDEQLCTISCSEVLPPIISGLPPISLPCGGYDNGVPHLVECVANLHDYFCIIPGCDNNLSNDIWHDFHVYQPFNFPHINLFNFLLHFIIILGLSFLDIICNLLFHVFILRYNFIGVTFNPLFYNSVTLRFFFVDVNFHPIFYLIVVLEFSFFDIVFKLLYTIILYNFYADNSPTKTSASSLASTSTPSTTSEPTPTSPASTTSTTASSSYRTTISGTTSSSATATTLSDTSRDGLSSSTTVITASDPPFSNTTISTTRTFTLPSTGSADSLLSSTATSLISTGTTVSPSLIGLPFHLQVIPPTGLSRK</sequence>
<dbReference type="RefSeq" id="XP_060381894.1">
    <property type="nucleotide sequence ID" value="XM_060523518.1"/>
</dbReference>